<evidence type="ECO:0000256" key="1">
    <source>
        <dbReference type="SAM" id="MobiDB-lite"/>
    </source>
</evidence>
<protein>
    <submittedName>
        <fullName evidence="2">Uncharacterized protein</fullName>
    </submittedName>
</protein>
<reference evidence="2 3" key="1">
    <citation type="journal article" date="2023" name="Commun. Biol.">
        <title>Reorganization of the ancestral sex-determining regions during the evolution of trioecy in Pleodorina starrii.</title>
        <authorList>
            <person name="Takahashi K."/>
            <person name="Suzuki S."/>
            <person name="Kawai-Toyooka H."/>
            <person name="Yamamoto K."/>
            <person name="Hamaji T."/>
            <person name="Ootsuki R."/>
            <person name="Yamaguchi H."/>
            <person name="Kawachi M."/>
            <person name="Higashiyama T."/>
            <person name="Nozaki H."/>
        </authorList>
    </citation>
    <scope>NUCLEOTIDE SEQUENCE [LARGE SCALE GENOMIC DNA]</scope>
    <source>
        <strain evidence="2 3">NIES-4479</strain>
    </source>
</reference>
<feature type="compositionally biased region" description="Low complexity" evidence="1">
    <location>
        <begin position="338"/>
        <end position="348"/>
    </location>
</feature>
<dbReference type="AlphaFoldDB" id="A0A9W6BY71"/>
<name>A0A9W6BY71_9CHLO</name>
<accession>A0A9W6BY71</accession>
<dbReference type="Proteomes" id="UP001165080">
    <property type="component" value="Unassembled WGS sequence"/>
</dbReference>
<proteinExistence type="predicted"/>
<keyword evidence="3" id="KW-1185">Reference proteome</keyword>
<organism evidence="2 3">
    <name type="scientific">Pleodorina starrii</name>
    <dbReference type="NCBI Taxonomy" id="330485"/>
    <lineage>
        <taxon>Eukaryota</taxon>
        <taxon>Viridiplantae</taxon>
        <taxon>Chlorophyta</taxon>
        <taxon>core chlorophytes</taxon>
        <taxon>Chlorophyceae</taxon>
        <taxon>CS clade</taxon>
        <taxon>Chlamydomonadales</taxon>
        <taxon>Volvocaceae</taxon>
        <taxon>Pleodorina</taxon>
    </lineage>
</organism>
<comment type="caution">
    <text evidence="2">The sequence shown here is derived from an EMBL/GenBank/DDBJ whole genome shotgun (WGS) entry which is preliminary data.</text>
</comment>
<feature type="region of interest" description="Disordered" evidence="1">
    <location>
        <begin position="218"/>
        <end position="261"/>
    </location>
</feature>
<gene>
    <name evidence="2" type="primary">PLEST002056</name>
    <name evidence="2" type="ORF">PLESTB_001613200</name>
</gene>
<evidence type="ECO:0000313" key="3">
    <source>
        <dbReference type="Proteomes" id="UP001165080"/>
    </source>
</evidence>
<dbReference type="EMBL" id="BRXU01000034">
    <property type="protein sequence ID" value="GLC60444.1"/>
    <property type="molecule type" value="Genomic_DNA"/>
</dbReference>
<evidence type="ECO:0000313" key="2">
    <source>
        <dbReference type="EMBL" id="GLC60444.1"/>
    </source>
</evidence>
<feature type="compositionally biased region" description="Low complexity" evidence="1">
    <location>
        <begin position="230"/>
        <end position="251"/>
    </location>
</feature>
<sequence length="746" mass="81656">MDEPSTSYSALPTSSWPMEPWSHKSLPAMRRFIDSQIMLACSKQRCTFKEIDAEFMLYRLDQAPRLGSRYEHYHRDVRTTLIAKATEWLRSKPGRAGATLYGHQLAEYYLELLQLHFEPEKKADYRQRYVRLVQGNVAPTAYLQEALTYKPYLGISDFEFSTNWVRRLDPTVNERVLSKWGLVPHDEWFPHLSAIATDAEVAWNNQRFAAASAVSTQPAVAPTTGPPPSSSAAAAQPSKSARPSSSTSTPQGASTGSSKSSRAKYWCSKHGWNASHITEECKHGQAVLASTGASHSVDQLKGLFEQFLAMSGYAPAGAAAVTPPAPATKWQTDHAMRPGQQQSPQQQQGAGGGAGEQHNRCDYCSRLHGGVCFIRNPELAPPNYRAPSGVLQAAFHNNMQAYRAKQAAQPAQHAQPAQQVQQPAVAATAQVYDNYSEEIYAPGYPALITCHEAICCEQQATGGMSLKGLGAACATLKQQQVPVTFTPAPIPDIEFSAPKVQRKPVPATEGGINRLTGTFTLEIPFTLDHGRDFADQLRTKMLSVLGLSADSCAVQPPEHLKAQLQPAAQQAHPAFVNCSSFCSATDAELGGGMQQQQLIIAAQRVALLHGRSVARFLFGAQGSKHQRQLGCGQRQRGPRQRVALRHGRSLARFLFGAQGSKHQRQLGCGQRQRGPRQRVALLHGRSIARFLFGAQGSKHQRQLGCGQRQRGPRQRVALRHGLSLARFLFGAQGSKRQRQSGAQRTP</sequence>
<feature type="region of interest" description="Disordered" evidence="1">
    <location>
        <begin position="319"/>
        <end position="355"/>
    </location>
</feature>